<sequence>MVERCRRVVGSRKRAAFEEEAKKLGRSAGRQLGNGQRRDSGGQRCDPTIISDDVTTALQQIMNDDVRTAEDDPMAGSSLTRINRGEVFSGLRTGQGLCVLHRFGDVGQSKIGCLCLPLWHRLKVEKSVDFQADLTECRPTGLSVDRLRCRTVLLFQGGHAMANFLSRPFRYVGSYCQPLPVKCLESDKSQKASKATTHELSPRMTWQVVMDKAGSPTLASVLKLVFALFPWDSGQEASDREGGHAVSIEDTKRGKRNGGETRRSEGRLGWFLLQSKALNV</sequence>
<feature type="compositionally biased region" description="Basic and acidic residues" evidence="1">
    <location>
        <begin position="237"/>
        <end position="262"/>
    </location>
</feature>
<evidence type="ECO:0000313" key="3">
    <source>
        <dbReference type="Proteomes" id="UP000270296"/>
    </source>
</evidence>
<feature type="region of interest" description="Disordered" evidence="1">
    <location>
        <begin position="19"/>
        <end position="46"/>
    </location>
</feature>
<dbReference type="EMBL" id="UZAM01008905">
    <property type="protein sequence ID" value="VDP06901.1"/>
    <property type="molecule type" value="Genomic_DNA"/>
</dbReference>
<dbReference type="WBParaSite" id="SBAD_0000553201-mRNA-1">
    <property type="protein sequence ID" value="SBAD_0000553201-mRNA-1"/>
    <property type="gene ID" value="SBAD_0000553201"/>
</dbReference>
<evidence type="ECO:0000313" key="2">
    <source>
        <dbReference type="EMBL" id="VDP06901.1"/>
    </source>
</evidence>
<feature type="region of interest" description="Disordered" evidence="1">
    <location>
        <begin position="234"/>
        <end position="262"/>
    </location>
</feature>
<name>A0A183INW9_9BILA</name>
<reference evidence="2 3" key="2">
    <citation type="submission" date="2018-11" db="EMBL/GenBank/DDBJ databases">
        <authorList>
            <consortium name="Pathogen Informatics"/>
        </authorList>
    </citation>
    <scope>NUCLEOTIDE SEQUENCE [LARGE SCALE GENOMIC DNA]</scope>
</reference>
<reference evidence="4" key="1">
    <citation type="submission" date="2016-06" db="UniProtKB">
        <authorList>
            <consortium name="WormBaseParasite"/>
        </authorList>
    </citation>
    <scope>IDENTIFICATION</scope>
</reference>
<evidence type="ECO:0000313" key="4">
    <source>
        <dbReference type="WBParaSite" id="SBAD_0000553201-mRNA-1"/>
    </source>
</evidence>
<keyword evidence="3" id="KW-1185">Reference proteome</keyword>
<protein>
    <submittedName>
        <fullName evidence="2 4">Uncharacterized protein</fullName>
    </submittedName>
</protein>
<gene>
    <name evidence="2" type="ORF">SBAD_LOCUS5316</name>
</gene>
<evidence type="ECO:0000256" key="1">
    <source>
        <dbReference type="SAM" id="MobiDB-lite"/>
    </source>
</evidence>
<dbReference type="AlphaFoldDB" id="A0A183INW9"/>
<organism evidence="4">
    <name type="scientific">Soboliphyme baturini</name>
    <dbReference type="NCBI Taxonomy" id="241478"/>
    <lineage>
        <taxon>Eukaryota</taxon>
        <taxon>Metazoa</taxon>
        <taxon>Ecdysozoa</taxon>
        <taxon>Nematoda</taxon>
        <taxon>Enoplea</taxon>
        <taxon>Dorylaimia</taxon>
        <taxon>Dioctophymatida</taxon>
        <taxon>Dioctophymatoidea</taxon>
        <taxon>Soboliphymatidae</taxon>
        <taxon>Soboliphyme</taxon>
    </lineage>
</organism>
<accession>A0A183INW9</accession>
<dbReference type="Proteomes" id="UP000270296">
    <property type="component" value="Unassembled WGS sequence"/>
</dbReference>
<proteinExistence type="predicted"/>